<dbReference type="GO" id="GO:0016747">
    <property type="term" value="F:acyltransferase activity, transferring groups other than amino-acyl groups"/>
    <property type="evidence" value="ECO:0007669"/>
    <property type="project" value="InterPro"/>
</dbReference>
<keyword evidence="3" id="KW-1185">Reference proteome</keyword>
<dbReference type="AlphaFoldDB" id="A0A6M4H232"/>
<dbReference type="PANTHER" id="PTHR39173:SF1">
    <property type="entry name" value="ACETYLTRANSFERASE"/>
    <property type="match status" value="1"/>
</dbReference>
<dbReference type="SUPFAM" id="SSF55729">
    <property type="entry name" value="Acyl-CoA N-acyltransferases (Nat)"/>
    <property type="match status" value="1"/>
</dbReference>
<dbReference type="Gene3D" id="3.40.630.30">
    <property type="match status" value="1"/>
</dbReference>
<dbReference type="Pfam" id="PF00583">
    <property type="entry name" value="Acetyltransf_1"/>
    <property type="match status" value="1"/>
</dbReference>
<dbReference type="CDD" id="cd04301">
    <property type="entry name" value="NAT_SF"/>
    <property type="match status" value="1"/>
</dbReference>
<protein>
    <recommendedName>
        <fullName evidence="1">N-acetyltransferase domain-containing protein</fullName>
    </recommendedName>
</protein>
<dbReference type="InterPro" id="IPR016181">
    <property type="entry name" value="Acyl_CoA_acyltransferase"/>
</dbReference>
<dbReference type="InterPro" id="IPR000182">
    <property type="entry name" value="GNAT_dom"/>
</dbReference>
<dbReference type="EMBL" id="CP053073">
    <property type="protein sequence ID" value="QJR13520.1"/>
    <property type="molecule type" value="Genomic_DNA"/>
</dbReference>
<proteinExistence type="predicted"/>
<accession>A0A6M4H232</accession>
<sequence length="159" mass="17350">MREFVERGEALVPFVLSFPNEDFDAFLSRLAACSRGEGIPPGFVAHSTFFLVQNGAEVVGVSNLRHQLTEKLRHEGGNIGYGVRPSVRGSGLATVLLRHTLDRARQIGLSEALLTCAKDNIASVRTILRNGGELLSEEYLESRGEVVQRYAIGLNGSPR</sequence>
<evidence type="ECO:0000313" key="3">
    <source>
        <dbReference type="Proteomes" id="UP000503096"/>
    </source>
</evidence>
<dbReference type="Proteomes" id="UP000503096">
    <property type="component" value="Chromosome"/>
</dbReference>
<name>A0A6M4H232_9PROT</name>
<dbReference type="KEGG" id="upl:DSM104440_00304"/>
<dbReference type="InParanoid" id="A0A6M4H232"/>
<organism evidence="2 3">
    <name type="scientific">Usitatibacter palustris</name>
    <dbReference type="NCBI Taxonomy" id="2732487"/>
    <lineage>
        <taxon>Bacteria</taxon>
        <taxon>Pseudomonadati</taxon>
        <taxon>Pseudomonadota</taxon>
        <taxon>Betaproteobacteria</taxon>
        <taxon>Nitrosomonadales</taxon>
        <taxon>Usitatibacteraceae</taxon>
        <taxon>Usitatibacter</taxon>
    </lineage>
</organism>
<evidence type="ECO:0000259" key="1">
    <source>
        <dbReference type="PROSITE" id="PS51186"/>
    </source>
</evidence>
<gene>
    <name evidence="2" type="ORF">DSM104440_00304</name>
</gene>
<feature type="domain" description="N-acetyltransferase" evidence="1">
    <location>
        <begin position="1"/>
        <end position="153"/>
    </location>
</feature>
<dbReference type="PROSITE" id="PS51186">
    <property type="entry name" value="GNAT"/>
    <property type="match status" value="1"/>
</dbReference>
<dbReference type="PANTHER" id="PTHR39173">
    <property type="entry name" value="ACETYLTRANSFERASE"/>
    <property type="match status" value="1"/>
</dbReference>
<evidence type="ECO:0000313" key="2">
    <source>
        <dbReference type="EMBL" id="QJR13520.1"/>
    </source>
</evidence>
<reference evidence="2 3" key="1">
    <citation type="submission" date="2020-04" db="EMBL/GenBank/DDBJ databases">
        <title>Usitatibacter rugosus gen. nov., sp. nov. and Usitatibacter palustris sp. nov., novel members of Usitatibacteraceae fam. nov. within the order Nitrosomonadales isolated from soil.</title>
        <authorList>
            <person name="Huber K.J."/>
            <person name="Neumann-Schaal M."/>
            <person name="Geppert A."/>
            <person name="Luckner M."/>
            <person name="Wanner G."/>
            <person name="Overmann J."/>
        </authorList>
    </citation>
    <scope>NUCLEOTIDE SEQUENCE [LARGE SCALE GENOMIC DNA]</scope>
    <source>
        <strain evidence="2 3">Swamp67</strain>
    </source>
</reference>